<evidence type="ECO:0000313" key="2">
    <source>
        <dbReference type="Proteomes" id="UP000002700"/>
    </source>
</evidence>
<dbReference type="AlphaFoldDB" id="Q3JUJ7"/>
<dbReference type="EMBL" id="CP000124">
    <property type="protein sequence ID" value="ABA48412.1"/>
    <property type="molecule type" value="Genomic_DNA"/>
</dbReference>
<name>Q3JUJ7_BURP1</name>
<gene>
    <name evidence="1" type="ordered locus">BURPS1710b_1346</name>
</gene>
<dbReference type="KEGG" id="bpm:BURPS1710b_1346"/>
<dbReference type="Proteomes" id="UP000002700">
    <property type="component" value="Chromosome I"/>
</dbReference>
<dbReference type="HOGENOM" id="CLU_2932382_0_0_4"/>
<sequence>MRSASRLGAMCVSTPMGEAVSAVEAAAPASAWAIAPAPMAAESEVPAGSTAAITCSPAGQVSAAMGGAA</sequence>
<dbReference type="EnsemblBacteria" id="ABA48412">
    <property type="protein sequence ID" value="ABA48412"/>
    <property type="gene ID" value="BURPS1710b_1346"/>
</dbReference>
<reference evidence="1 2" key="1">
    <citation type="submission" date="2005-09" db="EMBL/GenBank/DDBJ databases">
        <authorList>
            <person name="Woods D.E."/>
            <person name="Nierman W.C."/>
        </authorList>
    </citation>
    <scope>NUCLEOTIDE SEQUENCE [LARGE SCALE GENOMIC DNA]</scope>
    <source>
        <strain evidence="1 2">1710b</strain>
    </source>
</reference>
<evidence type="ECO:0000313" key="1">
    <source>
        <dbReference type="EMBL" id="ABA48412.1"/>
    </source>
</evidence>
<accession>Q3JUJ7</accession>
<proteinExistence type="predicted"/>
<protein>
    <submittedName>
        <fullName evidence="1">Uncharacterized protein</fullName>
    </submittedName>
</protein>
<organism evidence="1 2">
    <name type="scientific">Burkholderia pseudomallei (strain 1710b)</name>
    <dbReference type="NCBI Taxonomy" id="320372"/>
    <lineage>
        <taxon>Bacteria</taxon>
        <taxon>Pseudomonadati</taxon>
        <taxon>Pseudomonadota</taxon>
        <taxon>Betaproteobacteria</taxon>
        <taxon>Burkholderiales</taxon>
        <taxon>Burkholderiaceae</taxon>
        <taxon>Burkholderia</taxon>
        <taxon>pseudomallei group</taxon>
    </lineage>
</organism>